<reference evidence="4" key="1">
    <citation type="journal article" date="2019" name="Int. J. Syst. Evol. Microbiol.">
        <title>The Global Catalogue of Microorganisms (GCM) 10K type strain sequencing project: providing services to taxonomists for standard genome sequencing and annotation.</title>
        <authorList>
            <consortium name="The Broad Institute Genomics Platform"/>
            <consortium name="The Broad Institute Genome Sequencing Center for Infectious Disease"/>
            <person name="Wu L."/>
            <person name="Ma J."/>
        </authorList>
    </citation>
    <scope>NUCLEOTIDE SEQUENCE [LARGE SCALE GENOMIC DNA]</scope>
    <source>
        <strain evidence="4">CGMCC 1.8985</strain>
    </source>
</reference>
<protein>
    <recommendedName>
        <fullName evidence="2">TonB C-terminal domain-containing protein</fullName>
    </recommendedName>
</protein>
<dbReference type="Proteomes" id="UP000599009">
    <property type="component" value="Unassembled WGS sequence"/>
</dbReference>
<dbReference type="SUPFAM" id="SSF74653">
    <property type="entry name" value="TolA/TonB C-terminal domain"/>
    <property type="match status" value="1"/>
</dbReference>
<keyword evidence="1" id="KW-0732">Signal</keyword>
<proteinExistence type="predicted"/>
<dbReference type="InterPro" id="IPR037682">
    <property type="entry name" value="TonB_C"/>
</dbReference>
<evidence type="ECO:0000313" key="3">
    <source>
        <dbReference type="EMBL" id="GGJ96795.1"/>
    </source>
</evidence>
<evidence type="ECO:0000259" key="2">
    <source>
        <dbReference type="PROSITE" id="PS52015"/>
    </source>
</evidence>
<feature type="chain" id="PRO_5046768941" description="TonB C-terminal domain-containing protein" evidence="1">
    <location>
        <begin position="23"/>
        <end position="266"/>
    </location>
</feature>
<evidence type="ECO:0000256" key="1">
    <source>
        <dbReference type="SAM" id="SignalP"/>
    </source>
</evidence>
<name>A0ABQ2E679_9GAMM</name>
<evidence type="ECO:0000313" key="4">
    <source>
        <dbReference type="Proteomes" id="UP000599009"/>
    </source>
</evidence>
<dbReference type="Gene3D" id="3.30.1150.10">
    <property type="match status" value="1"/>
</dbReference>
<keyword evidence="4" id="KW-1185">Reference proteome</keyword>
<feature type="domain" description="TonB C-terminal" evidence="2">
    <location>
        <begin position="109"/>
        <end position="218"/>
    </location>
</feature>
<organism evidence="3 4">
    <name type="scientific">Luteimonas terricola</name>
    <dbReference type="NCBI Taxonomy" id="645597"/>
    <lineage>
        <taxon>Bacteria</taxon>
        <taxon>Pseudomonadati</taxon>
        <taxon>Pseudomonadota</taxon>
        <taxon>Gammaproteobacteria</taxon>
        <taxon>Lysobacterales</taxon>
        <taxon>Lysobacteraceae</taxon>
        <taxon>Luteimonas</taxon>
    </lineage>
</organism>
<dbReference type="RefSeq" id="WP_165942348.1">
    <property type="nucleotide sequence ID" value="NZ_BMME01000001.1"/>
</dbReference>
<gene>
    <name evidence="3" type="ORF">GCM10011394_02090</name>
</gene>
<comment type="caution">
    <text evidence="3">The sequence shown here is derived from an EMBL/GenBank/DDBJ whole genome shotgun (WGS) entry which is preliminary data.</text>
</comment>
<dbReference type="EMBL" id="BMME01000001">
    <property type="protein sequence ID" value="GGJ96795.1"/>
    <property type="molecule type" value="Genomic_DNA"/>
</dbReference>
<accession>A0ABQ2E679</accession>
<dbReference type="Pfam" id="PF03544">
    <property type="entry name" value="TonB_C"/>
    <property type="match status" value="1"/>
</dbReference>
<feature type="signal peptide" evidence="1">
    <location>
        <begin position="1"/>
        <end position="22"/>
    </location>
</feature>
<sequence length="266" mass="28612">MHKHWILIIAWLLLAWPLAAAAAVPVGKVEVRIKGRIAVDPSGEVMEYRPSVDVPPGVEAMLQSMVRGWGFEPVVVEGRAVTAETGLLLVFDAWDKGGDQLALRLKDVAFGAHEGGRALAPPPYPVEALRSGVNGKVVLLLRVDGEGDVLDVAVEQTSVSDRLPHDRARRYAEAFEKASMGVARRWRFGVRERVDGVPTGGTLRIPVEFFVGQHGSSLAPGPVRQAPWAPDLPTLPAEALAALDSRDVRAVDSALRLIEPVIGATL</sequence>
<dbReference type="PROSITE" id="PS52015">
    <property type="entry name" value="TONB_CTD"/>
    <property type="match status" value="1"/>
</dbReference>